<reference evidence="1 2" key="1">
    <citation type="journal article" date="2015" name="Nature">
        <title>rRNA introns, odd ribosomes, and small enigmatic genomes across a large radiation of phyla.</title>
        <authorList>
            <person name="Brown C.T."/>
            <person name="Hug L.A."/>
            <person name="Thomas B.C."/>
            <person name="Sharon I."/>
            <person name="Castelle C.J."/>
            <person name="Singh A."/>
            <person name="Wilkins M.J."/>
            <person name="Williams K.H."/>
            <person name="Banfield J.F."/>
        </authorList>
    </citation>
    <scope>NUCLEOTIDE SEQUENCE [LARGE SCALE GENOMIC DNA]</scope>
</reference>
<dbReference type="Proteomes" id="UP000034617">
    <property type="component" value="Unassembled WGS sequence"/>
</dbReference>
<dbReference type="AlphaFoldDB" id="A0A0G1GJE1"/>
<accession>A0A0G1GJE1</accession>
<comment type="caution">
    <text evidence="1">The sequence shown here is derived from an EMBL/GenBank/DDBJ whole genome shotgun (WGS) entry which is preliminary data.</text>
</comment>
<organism evidence="1 2">
    <name type="scientific">Candidatus Gottesmanbacteria bacterium GW2011_GWB1_44_11c</name>
    <dbReference type="NCBI Taxonomy" id="1618447"/>
    <lineage>
        <taxon>Bacteria</taxon>
        <taxon>Candidatus Gottesmaniibacteriota</taxon>
    </lineage>
</organism>
<evidence type="ECO:0000313" key="2">
    <source>
        <dbReference type="Proteomes" id="UP000034617"/>
    </source>
</evidence>
<protein>
    <submittedName>
        <fullName evidence="1">Uncharacterized protein</fullName>
    </submittedName>
</protein>
<proteinExistence type="predicted"/>
<sequence length="119" mass="13081">MARIKTIEYEVKGPSGLIGSGPAQWFENWSYTYITGYAEALIQGKGVSPSQVWQGVINWIRREPVLPEQPEMVSGEPLSSSRCVTGDTVLPLVAGNDQFSITNFQSNSNEIIFNRAASN</sequence>
<evidence type="ECO:0000313" key="1">
    <source>
        <dbReference type="EMBL" id="KKT34458.1"/>
    </source>
</evidence>
<gene>
    <name evidence="1" type="ORF">UW22_C0074G0003</name>
</gene>
<dbReference type="EMBL" id="LCHM01000074">
    <property type="protein sequence ID" value="KKT34458.1"/>
    <property type="molecule type" value="Genomic_DNA"/>
</dbReference>
<name>A0A0G1GJE1_9BACT</name>